<sequence length="646" mass="76047">MKEFQEKQYLKMKSNKYFELNIYLQNFELVQLFRKEEIKKQLNLESKEIEQKIQSYNLSTGETPEKTKSSNNLNSENKVNKSVIFTLINNKDEVVGEDELEQDRKQKIFHIKNDFNKYYSLGKTLGEGCMGLVKECVRLSDNEKFAVKMVRTRDDETINNIKREFVNLKKICHKNIVKVYELYIDEFQGIIYSIMELIEGKEMFEVITKLGYYSEKKAKVLFQQVLESMLYLHSQKIVHRDLKPNNIICSLDGQNLKITDFNISKFSDHYKNLEAKIFNEENKIKMWTYTGTIAFSAPEIFIGGGYDQSVDIWSSGVLLYTMLSGKEPFRSEYVEDLIKKIKNIDYSFNDKTWNEISDDAKDLIKRCLLQDPEQRITPQEALKHPWITNDFSDINSTIQEEEEELKTMDMESLSRFSSEIQLGNSQSKIKQFGSMKIDEKSENGNLYQPFSQQQLNYNNNNGINNNSKNSVINQLGNLNNLNDTFKLGAHQGLRDLQNNIPQQHNYNSMFTQFQQRKRSDILNDFNYIQQKKLQQNKDGVEETRQKISISPYFQNYINLQKKKNLIEKNASEINIHFNGNKKEGKLQNKIQQKQVDQLTYQQQQQLNEENEELEEEINTFQSYQMEPSTDSFEINGFNEIKKKIKQ</sequence>
<feature type="binding site" evidence="4">
    <location>
        <position position="148"/>
    </location>
    <ligand>
        <name>ATP</name>
        <dbReference type="ChEBI" id="CHEBI:30616"/>
    </ligand>
</feature>
<keyword evidence="8" id="KW-0418">Kinase</keyword>
<dbReference type="Proteomes" id="UP000054937">
    <property type="component" value="Unassembled WGS sequence"/>
</dbReference>
<name>A0A0V0QDX4_PSEPJ</name>
<dbReference type="InterPro" id="IPR017441">
    <property type="entry name" value="Protein_kinase_ATP_BS"/>
</dbReference>
<reference evidence="8 9" key="1">
    <citation type="journal article" date="2015" name="Sci. Rep.">
        <title>Genome of the facultative scuticociliatosis pathogen Pseudocohnilembus persalinus provides insight into its virulence through horizontal gene transfer.</title>
        <authorList>
            <person name="Xiong J."/>
            <person name="Wang G."/>
            <person name="Cheng J."/>
            <person name="Tian M."/>
            <person name="Pan X."/>
            <person name="Warren A."/>
            <person name="Jiang C."/>
            <person name="Yuan D."/>
            <person name="Miao W."/>
        </authorList>
    </citation>
    <scope>NUCLEOTIDE SEQUENCE [LARGE SCALE GENOMIC DNA]</scope>
    <source>
        <strain evidence="8">36N120E</strain>
    </source>
</reference>
<evidence type="ECO:0000256" key="3">
    <source>
        <dbReference type="ARBA" id="ARBA00022840"/>
    </source>
</evidence>
<evidence type="ECO:0000256" key="5">
    <source>
        <dbReference type="SAM" id="Coils"/>
    </source>
</evidence>
<feature type="coiled-coil region" evidence="5">
    <location>
        <begin position="596"/>
        <end position="626"/>
    </location>
</feature>
<keyword evidence="2 4" id="KW-0547">Nucleotide-binding</keyword>
<dbReference type="Pfam" id="PF00069">
    <property type="entry name" value="Pkinase"/>
    <property type="match status" value="1"/>
</dbReference>
<dbReference type="Gene3D" id="1.10.510.10">
    <property type="entry name" value="Transferase(Phosphotransferase) domain 1"/>
    <property type="match status" value="1"/>
</dbReference>
<dbReference type="InterPro" id="IPR008271">
    <property type="entry name" value="Ser/Thr_kinase_AS"/>
</dbReference>
<keyword evidence="9" id="KW-1185">Reference proteome</keyword>
<dbReference type="InterPro" id="IPR000719">
    <property type="entry name" value="Prot_kinase_dom"/>
</dbReference>
<evidence type="ECO:0000256" key="6">
    <source>
        <dbReference type="SAM" id="MobiDB-lite"/>
    </source>
</evidence>
<dbReference type="GO" id="GO:0004672">
    <property type="term" value="F:protein kinase activity"/>
    <property type="evidence" value="ECO:0007669"/>
    <property type="project" value="InterPro"/>
</dbReference>
<dbReference type="CDD" id="cd05117">
    <property type="entry name" value="STKc_CAMK"/>
    <property type="match status" value="1"/>
</dbReference>
<comment type="caution">
    <text evidence="8">The sequence shown here is derived from an EMBL/GenBank/DDBJ whole genome shotgun (WGS) entry which is preliminary data.</text>
</comment>
<accession>A0A0V0QDX4</accession>
<protein>
    <submittedName>
        <fullName evidence="8">Protein kinase-like domain</fullName>
    </submittedName>
</protein>
<dbReference type="InParanoid" id="A0A0V0QDX4"/>
<organism evidence="8 9">
    <name type="scientific">Pseudocohnilembus persalinus</name>
    <name type="common">Ciliate</name>
    <dbReference type="NCBI Taxonomy" id="266149"/>
    <lineage>
        <taxon>Eukaryota</taxon>
        <taxon>Sar</taxon>
        <taxon>Alveolata</taxon>
        <taxon>Ciliophora</taxon>
        <taxon>Intramacronucleata</taxon>
        <taxon>Oligohymenophorea</taxon>
        <taxon>Scuticociliatia</taxon>
        <taxon>Philasterida</taxon>
        <taxon>Pseudocohnilembidae</taxon>
        <taxon>Pseudocohnilembus</taxon>
    </lineage>
</organism>
<dbReference type="PANTHER" id="PTHR24347">
    <property type="entry name" value="SERINE/THREONINE-PROTEIN KINASE"/>
    <property type="match status" value="1"/>
</dbReference>
<feature type="domain" description="Protein kinase" evidence="7">
    <location>
        <begin position="119"/>
        <end position="387"/>
    </location>
</feature>
<evidence type="ECO:0000259" key="7">
    <source>
        <dbReference type="PROSITE" id="PS50011"/>
    </source>
</evidence>
<evidence type="ECO:0000313" key="9">
    <source>
        <dbReference type="Proteomes" id="UP000054937"/>
    </source>
</evidence>
<evidence type="ECO:0000256" key="4">
    <source>
        <dbReference type="PROSITE-ProRule" id="PRU10141"/>
    </source>
</evidence>
<dbReference type="PROSITE" id="PS00108">
    <property type="entry name" value="PROTEIN_KINASE_ST"/>
    <property type="match status" value="1"/>
</dbReference>
<dbReference type="EMBL" id="LDAU01000194">
    <property type="protein sequence ID" value="KRX00370.1"/>
    <property type="molecule type" value="Genomic_DNA"/>
</dbReference>
<dbReference type="SUPFAM" id="SSF56112">
    <property type="entry name" value="Protein kinase-like (PK-like)"/>
    <property type="match status" value="1"/>
</dbReference>
<gene>
    <name evidence="8" type="ORF">PPERSA_10869</name>
</gene>
<evidence type="ECO:0000313" key="8">
    <source>
        <dbReference type="EMBL" id="KRX00370.1"/>
    </source>
</evidence>
<evidence type="ECO:0000256" key="2">
    <source>
        <dbReference type="ARBA" id="ARBA00022741"/>
    </source>
</evidence>
<dbReference type="SMART" id="SM00220">
    <property type="entry name" value="S_TKc"/>
    <property type="match status" value="1"/>
</dbReference>
<keyword evidence="3 4" id="KW-0067">ATP-binding</keyword>
<comment type="subunit">
    <text evidence="1">Monomer.</text>
</comment>
<keyword evidence="5" id="KW-0175">Coiled coil</keyword>
<evidence type="ECO:0000256" key="1">
    <source>
        <dbReference type="ARBA" id="ARBA00011245"/>
    </source>
</evidence>
<dbReference type="GO" id="GO:0005524">
    <property type="term" value="F:ATP binding"/>
    <property type="evidence" value="ECO:0007669"/>
    <property type="project" value="UniProtKB-UniRule"/>
</dbReference>
<dbReference type="PROSITE" id="PS50011">
    <property type="entry name" value="PROTEIN_KINASE_DOM"/>
    <property type="match status" value="1"/>
</dbReference>
<dbReference type="FunFam" id="1.10.510.10:FF:000571">
    <property type="entry name" value="Maternal embryonic leucine zipper kinase"/>
    <property type="match status" value="1"/>
</dbReference>
<dbReference type="OrthoDB" id="286663at2759"/>
<feature type="region of interest" description="Disordered" evidence="6">
    <location>
        <begin position="55"/>
        <end position="74"/>
    </location>
</feature>
<dbReference type="InterPro" id="IPR011009">
    <property type="entry name" value="Kinase-like_dom_sf"/>
</dbReference>
<keyword evidence="8" id="KW-0808">Transferase</keyword>
<proteinExistence type="predicted"/>
<dbReference type="PROSITE" id="PS00107">
    <property type="entry name" value="PROTEIN_KINASE_ATP"/>
    <property type="match status" value="1"/>
</dbReference>
<dbReference type="AlphaFoldDB" id="A0A0V0QDX4"/>